<dbReference type="GO" id="GO:0005737">
    <property type="term" value="C:cytoplasm"/>
    <property type="evidence" value="ECO:0007669"/>
    <property type="project" value="TreeGrafter"/>
</dbReference>
<proteinExistence type="inferred from homology"/>
<sequence>MKKMIVICSFFVLCVGALYFLSKNDKKSGGNYNEQISFEQLKEDLKKEEERVVYFYKDDCQYCKKLTPIIMPLAKENAIALNVLNAGKYIEVWDEFNLEGVPAIIHFREGEEVSRIVGLEEKDVYKNWFLEIKK</sequence>
<dbReference type="PANTHER" id="PTHR45663:SF11">
    <property type="entry name" value="GEO12009P1"/>
    <property type="match status" value="1"/>
</dbReference>
<protein>
    <recommendedName>
        <fullName evidence="4">Thioredoxin domain-containing protein</fullName>
    </recommendedName>
</protein>
<dbReference type="AlphaFoldDB" id="A0AB73SLV3"/>
<name>A0AB73SLV3_9BACI</name>
<dbReference type="Gene3D" id="3.40.30.10">
    <property type="entry name" value="Glutaredoxin"/>
    <property type="match status" value="1"/>
</dbReference>
<organism evidence="5 6">
    <name type="scientific">Bacillus wiedmannii</name>
    <dbReference type="NCBI Taxonomy" id="1890302"/>
    <lineage>
        <taxon>Bacteria</taxon>
        <taxon>Bacillati</taxon>
        <taxon>Bacillota</taxon>
        <taxon>Bacilli</taxon>
        <taxon>Bacillales</taxon>
        <taxon>Bacillaceae</taxon>
        <taxon>Bacillus</taxon>
        <taxon>Bacillus cereus group</taxon>
    </lineage>
</organism>
<comment type="caution">
    <text evidence="5">The sequence shown here is derived from an EMBL/GenBank/DDBJ whole genome shotgun (WGS) entry which is preliminary data.</text>
</comment>
<evidence type="ECO:0000313" key="5">
    <source>
        <dbReference type="EMBL" id="PEK24988.1"/>
    </source>
</evidence>
<evidence type="ECO:0000313" key="6">
    <source>
        <dbReference type="Proteomes" id="UP000220435"/>
    </source>
</evidence>
<dbReference type="InterPro" id="IPR013766">
    <property type="entry name" value="Thioredoxin_domain"/>
</dbReference>
<dbReference type="EMBL" id="NUFG01000007">
    <property type="protein sequence ID" value="PEK24988.1"/>
    <property type="molecule type" value="Genomic_DNA"/>
</dbReference>
<feature type="domain" description="Thioredoxin" evidence="4">
    <location>
        <begin position="39"/>
        <end position="128"/>
    </location>
</feature>
<evidence type="ECO:0000256" key="3">
    <source>
        <dbReference type="ARBA" id="ARBA00023284"/>
    </source>
</evidence>
<keyword evidence="2" id="KW-1015">Disulfide bond</keyword>
<dbReference type="PANTHER" id="PTHR45663">
    <property type="entry name" value="GEO12009P1"/>
    <property type="match status" value="1"/>
</dbReference>
<gene>
    <name evidence="5" type="ORF">CN694_11415</name>
</gene>
<reference evidence="5 6" key="1">
    <citation type="submission" date="2017-09" db="EMBL/GenBank/DDBJ databases">
        <title>Large-scale bioinformatics analysis of Bacillus genomes uncovers conserved roles of natural products in bacterial physiology.</title>
        <authorList>
            <consortium name="Agbiome Team Llc"/>
            <person name="Bleich R.M."/>
            <person name="Kirk G.J."/>
            <person name="Santa Maria K.C."/>
            <person name="Allen S.E."/>
            <person name="Farag S."/>
            <person name="Shank E.A."/>
            <person name="Bowers A."/>
        </authorList>
    </citation>
    <scope>NUCLEOTIDE SEQUENCE [LARGE SCALE GENOMIC DNA]</scope>
    <source>
        <strain evidence="5 6">AFS000414</strain>
    </source>
</reference>
<accession>A0AB73SLV3</accession>
<evidence type="ECO:0000256" key="2">
    <source>
        <dbReference type="ARBA" id="ARBA00023157"/>
    </source>
</evidence>
<comment type="similarity">
    <text evidence="1">Belongs to the thioredoxin family.</text>
</comment>
<dbReference type="Proteomes" id="UP000220435">
    <property type="component" value="Unassembled WGS sequence"/>
</dbReference>
<evidence type="ECO:0000256" key="1">
    <source>
        <dbReference type="ARBA" id="ARBA00008987"/>
    </source>
</evidence>
<dbReference type="RefSeq" id="WP_098057898.1">
    <property type="nucleotide sequence ID" value="NZ_NUET01000008.1"/>
</dbReference>
<dbReference type="SUPFAM" id="SSF52833">
    <property type="entry name" value="Thioredoxin-like"/>
    <property type="match status" value="1"/>
</dbReference>
<dbReference type="Pfam" id="PF00085">
    <property type="entry name" value="Thioredoxin"/>
    <property type="match status" value="1"/>
</dbReference>
<evidence type="ECO:0000259" key="4">
    <source>
        <dbReference type="Pfam" id="PF00085"/>
    </source>
</evidence>
<dbReference type="GO" id="GO:0015035">
    <property type="term" value="F:protein-disulfide reductase activity"/>
    <property type="evidence" value="ECO:0007669"/>
    <property type="project" value="TreeGrafter"/>
</dbReference>
<keyword evidence="3" id="KW-0676">Redox-active center</keyword>
<dbReference type="InterPro" id="IPR036249">
    <property type="entry name" value="Thioredoxin-like_sf"/>
</dbReference>
<dbReference type="CDD" id="cd02947">
    <property type="entry name" value="TRX_family"/>
    <property type="match status" value="1"/>
</dbReference>